<reference evidence="3 4" key="1">
    <citation type="submission" date="2017-02" db="EMBL/GenBank/DDBJ databases">
        <authorList>
            <person name="Peterson S.W."/>
        </authorList>
    </citation>
    <scope>NUCLEOTIDE SEQUENCE [LARGE SCALE GENOMIC DNA]</scope>
    <source>
        <strain evidence="3">159469</strain>
    </source>
</reference>
<evidence type="ECO:0000313" key="3">
    <source>
        <dbReference type="EMBL" id="OUK01663.1"/>
    </source>
</evidence>
<dbReference type="RefSeq" id="WP_086583391.1">
    <property type="nucleotide sequence ID" value="NZ_MUIZ01000026.1"/>
</dbReference>
<gene>
    <name evidence="3" type="ORF">BZZ03_11645</name>
</gene>
<organism evidence="3 4">
    <name type="scientific">Lactococcus petauri</name>
    <dbReference type="NCBI Taxonomy" id="1940789"/>
    <lineage>
        <taxon>Bacteria</taxon>
        <taxon>Bacillati</taxon>
        <taxon>Bacillota</taxon>
        <taxon>Bacilli</taxon>
        <taxon>Lactobacillales</taxon>
        <taxon>Streptococcaceae</taxon>
        <taxon>Lactococcus</taxon>
    </lineage>
</organism>
<evidence type="ECO:0000256" key="1">
    <source>
        <dbReference type="ARBA" id="ARBA00023125"/>
    </source>
</evidence>
<name>A0A252CA25_9LACT</name>
<dbReference type="AlphaFoldDB" id="A0A252CA25"/>
<dbReference type="EMBL" id="MUIZ01000026">
    <property type="protein sequence ID" value="OUK01663.1"/>
    <property type="molecule type" value="Genomic_DNA"/>
</dbReference>
<sequence length="165" mass="19376">MLEEILKELRNNRGLTQFEVAKGLGVTQPTYQQWETGKRSPTSETLLKLANYFGVTTDSLLGRTGYDFLKLKDFLNVLTPRNENLDVKIYCFDPNIEISPLTFKDGKLLFSSFDLCLKDNYWFGFKNLKDDIISKTWKWHNREVVLVDTYPRNRVNGDWWLIAIR</sequence>
<accession>A0A252CA25</accession>
<evidence type="ECO:0000259" key="2">
    <source>
        <dbReference type="PROSITE" id="PS50943"/>
    </source>
</evidence>
<dbReference type="PANTHER" id="PTHR46558">
    <property type="entry name" value="TRACRIPTIONAL REGULATORY PROTEIN-RELATED-RELATED"/>
    <property type="match status" value="1"/>
</dbReference>
<dbReference type="Pfam" id="PF01381">
    <property type="entry name" value="HTH_3"/>
    <property type="match status" value="1"/>
</dbReference>
<dbReference type="Proteomes" id="UP000194606">
    <property type="component" value="Unassembled WGS sequence"/>
</dbReference>
<dbReference type="PROSITE" id="PS50943">
    <property type="entry name" value="HTH_CROC1"/>
    <property type="match status" value="1"/>
</dbReference>
<dbReference type="CDD" id="cd00093">
    <property type="entry name" value="HTH_XRE"/>
    <property type="match status" value="1"/>
</dbReference>
<dbReference type="GO" id="GO:0003677">
    <property type="term" value="F:DNA binding"/>
    <property type="evidence" value="ECO:0007669"/>
    <property type="project" value="UniProtKB-KW"/>
</dbReference>
<dbReference type="PANTHER" id="PTHR46558:SF11">
    <property type="entry name" value="HTH-TYPE TRANSCRIPTIONAL REGULATOR XRE"/>
    <property type="match status" value="1"/>
</dbReference>
<dbReference type="InterPro" id="IPR001387">
    <property type="entry name" value="Cro/C1-type_HTH"/>
</dbReference>
<dbReference type="SUPFAM" id="SSF47413">
    <property type="entry name" value="lambda repressor-like DNA-binding domains"/>
    <property type="match status" value="1"/>
</dbReference>
<evidence type="ECO:0000313" key="4">
    <source>
        <dbReference type="Proteomes" id="UP000194606"/>
    </source>
</evidence>
<proteinExistence type="predicted"/>
<comment type="caution">
    <text evidence="3">The sequence shown here is derived from an EMBL/GenBank/DDBJ whole genome shotgun (WGS) entry which is preliminary data.</text>
</comment>
<dbReference type="InterPro" id="IPR010982">
    <property type="entry name" value="Lambda_DNA-bd_dom_sf"/>
</dbReference>
<feature type="domain" description="HTH cro/C1-type" evidence="2">
    <location>
        <begin position="6"/>
        <end position="60"/>
    </location>
</feature>
<dbReference type="SMART" id="SM00530">
    <property type="entry name" value="HTH_XRE"/>
    <property type="match status" value="1"/>
</dbReference>
<keyword evidence="1" id="KW-0238">DNA-binding</keyword>
<dbReference type="Gene3D" id="1.10.260.40">
    <property type="entry name" value="lambda repressor-like DNA-binding domains"/>
    <property type="match status" value="1"/>
</dbReference>
<protein>
    <submittedName>
        <fullName evidence="3">Transcriptional regulator</fullName>
    </submittedName>
</protein>